<gene>
    <name evidence="2" type="ORF">Bhyg_12194</name>
</gene>
<dbReference type="EMBL" id="WJQU01000003">
    <property type="protein sequence ID" value="KAJ6639449.1"/>
    <property type="molecule type" value="Genomic_DNA"/>
</dbReference>
<evidence type="ECO:0008006" key="4">
    <source>
        <dbReference type="Google" id="ProtNLM"/>
    </source>
</evidence>
<proteinExistence type="predicted"/>
<comment type="caution">
    <text evidence="2">The sequence shown here is derived from an EMBL/GenBank/DDBJ whole genome shotgun (WGS) entry which is preliminary data.</text>
</comment>
<protein>
    <recommendedName>
        <fullName evidence="4">C2H2-type domain-containing protein</fullName>
    </recommendedName>
</protein>
<evidence type="ECO:0000256" key="1">
    <source>
        <dbReference type="SAM" id="MobiDB-lite"/>
    </source>
</evidence>
<sequence length="275" mass="30557">MSSNISIDLSVGSIIQYDQFAVDEILSLNFEDILLSECEDFWLDQPDSGILPSNDVLFEFLEEESAATSAVTSHEEKLSSAVEENSLNQTSDVVMEELCSGDVPVEFLLETEEDESITHQSADYEMTSEETQEPITEADNEKKSFAPNNGLSSLENVDSKVSKCSCTETSINIHAITKGSCDNTNMFVKPAATKGAKKLCCPFCDKLFSKLARHLATMHKNEPDVKKFVALPKGAKERRLLQDSLRKLGTYKWNSNADLNKNELIPSRRPSGHMM</sequence>
<feature type="compositionally biased region" description="Acidic residues" evidence="1">
    <location>
        <begin position="126"/>
        <end position="138"/>
    </location>
</feature>
<name>A0A9Q0MXR9_9DIPT</name>
<dbReference type="PANTHER" id="PTHR33480:SF5">
    <property type="entry name" value="SI:DKEY-51D8.9"/>
    <property type="match status" value="1"/>
</dbReference>
<dbReference type="AlphaFoldDB" id="A0A9Q0MXR9"/>
<dbReference type="Proteomes" id="UP001151699">
    <property type="component" value="Chromosome X"/>
</dbReference>
<keyword evidence="3" id="KW-1185">Reference proteome</keyword>
<evidence type="ECO:0000313" key="3">
    <source>
        <dbReference type="Proteomes" id="UP001151699"/>
    </source>
</evidence>
<feature type="region of interest" description="Disordered" evidence="1">
    <location>
        <begin position="114"/>
        <end position="151"/>
    </location>
</feature>
<dbReference type="PANTHER" id="PTHR33480">
    <property type="entry name" value="SET DOMAIN-CONTAINING PROTEIN-RELATED"/>
    <property type="match status" value="1"/>
</dbReference>
<feature type="non-terminal residue" evidence="2">
    <location>
        <position position="275"/>
    </location>
</feature>
<accession>A0A9Q0MXR9</accession>
<organism evidence="2 3">
    <name type="scientific">Pseudolycoriella hygida</name>
    <dbReference type="NCBI Taxonomy" id="35572"/>
    <lineage>
        <taxon>Eukaryota</taxon>
        <taxon>Metazoa</taxon>
        <taxon>Ecdysozoa</taxon>
        <taxon>Arthropoda</taxon>
        <taxon>Hexapoda</taxon>
        <taxon>Insecta</taxon>
        <taxon>Pterygota</taxon>
        <taxon>Neoptera</taxon>
        <taxon>Endopterygota</taxon>
        <taxon>Diptera</taxon>
        <taxon>Nematocera</taxon>
        <taxon>Sciaroidea</taxon>
        <taxon>Sciaridae</taxon>
        <taxon>Pseudolycoriella</taxon>
    </lineage>
</organism>
<dbReference type="OrthoDB" id="10068710at2759"/>
<evidence type="ECO:0000313" key="2">
    <source>
        <dbReference type="EMBL" id="KAJ6639449.1"/>
    </source>
</evidence>
<reference evidence="2" key="1">
    <citation type="submission" date="2022-07" db="EMBL/GenBank/DDBJ databases">
        <authorList>
            <person name="Trinca V."/>
            <person name="Uliana J.V.C."/>
            <person name="Torres T.T."/>
            <person name="Ward R.J."/>
            <person name="Monesi N."/>
        </authorList>
    </citation>
    <scope>NUCLEOTIDE SEQUENCE</scope>
    <source>
        <strain evidence="2">HSMRA1968</strain>
        <tissue evidence="2">Whole embryos</tissue>
    </source>
</reference>